<dbReference type="GO" id="GO:0019632">
    <property type="term" value="P:shikimate metabolic process"/>
    <property type="evidence" value="ECO:0007669"/>
    <property type="project" value="TreeGrafter"/>
</dbReference>
<dbReference type="InterPro" id="IPR036291">
    <property type="entry name" value="NAD(P)-bd_dom_sf"/>
</dbReference>
<feature type="domain" description="Shikimate dehydrogenase substrate binding N-terminal" evidence="4">
    <location>
        <begin position="7"/>
        <end position="93"/>
    </location>
</feature>
<keyword evidence="6" id="KW-1185">Reference proteome</keyword>
<accession>A0A2T6BDT1</accession>
<dbReference type="SUPFAM" id="SSF51735">
    <property type="entry name" value="NAD(P)-binding Rossmann-fold domains"/>
    <property type="match status" value="1"/>
</dbReference>
<dbReference type="SUPFAM" id="SSF53223">
    <property type="entry name" value="Aminoacid dehydrogenase-like, N-terminal domain"/>
    <property type="match status" value="1"/>
</dbReference>
<evidence type="ECO:0000256" key="3">
    <source>
        <dbReference type="ARBA" id="ARBA00023141"/>
    </source>
</evidence>
<dbReference type="Proteomes" id="UP000243978">
    <property type="component" value="Unassembled WGS sequence"/>
</dbReference>
<dbReference type="Gene3D" id="3.40.50.10860">
    <property type="entry name" value="Leucine Dehydrogenase, chain A, domain 1"/>
    <property type="match status" value="1"/>
</dbReference>
<dbReference type="GO" id="GO:0050661">
    <property type="term" value="F:NADP binding"/>
    <property type="evidence" value="ECO:0007669"/>
    <property type="project" value="TreeGrafter"/>
</dbReference>
<dbReference type="AlphaFoldDB" id="A0A2T6BDT1"/>
<protein>
    <submittedName>
        <fullName evidence="5">Shikimate dehydrogenase</fullName>
    </submittedName>
</protein>
<sequence>MSLIAGLIGAHISRTRLPAALQILCDEHGMGLEFYLIDTAEKSEFDFDATVHGLRNRGWTGVTVTHPFKTNAARYAEDGMHPEVEHLGACNTLVFGEYVTGFNTDYTGFLAAMEPVDEIGSVVMAGAGGVARALGAALVKRGARDIAIYDTDRVRAEDLAFSLGPPARAIPSDALAEAMRLADGLVNATPLGMAEYPGAAFDLSLLDRQGWAFDAVYTPTDTAFLQAASAAGLQIFTGFDLFRHMAIRSFAAYTGLEVEPEDFLPLLEDLRP</sequence>
<dbReference type="GO" id="GO:0005829">
    <property type="term" value="C:cytosol"/>
    <property type="evidence" value="ECO:0007669"/>
    <property type="project" value="TreeGrafter"/>
</dbReference>
<dbReference type="OrthoDB" id="9792692at2"/>
<organism evidence="5 6">
    <name type="scientific">Litoreibacter ponti</name>
    <dbReference type="NCBI Taxonomy" id="1510457"/>
    <lineage>
        <taxon>Bacteria</taxon>
        <taxon>Pseudomonadati</taxon>
        <taxon>Pseudomonadota</taxon>
        <taxon>Alphaproteobacteria</taxon>
        <taxon>Rhodobacterales</taxon>
        <taxon>Roseobacteraceae</taxon>
        <taxon>Litoreibacter</taxon>
    </lineage>
</organism>
<evidence type="ECO:0000256" key="1">
    <source>
        <dbReference type="ARBA" id="ARBA00004871"/>
    </source>
</evidence>
<name>A0A2T6BDT1_9RHOB</name>
<dbReference type="PANTHER" id="PTHR21089">
    <property type="entry name" value="SHIKIMATE DEHYDROGENASE"/>
    <property type="match status" value="1"/>
</dbReference>
<reference evidence="5 6" key="1">
    <citation type="submission" date="2018-04" db="EMBL/GenBank/DDBJ databases">
        <title>Genomic Encyclopedia of Archaeal and Bacterial Type Strains, Phase II (KMG-II): from individual species to whole genera.</title>
        <authorList>
            <person name="Goeker M."/>
        </authorList>
    </citation>
    <scope>NUCLEOTIDE SEQUENCE [LARGE SCALE GENOMIC DNA]</scope>
    <source>
        <strain evidence="5 6">DSM 100977</strain>
    </source>
</reference>
<evidence type="ECO:0000259" key="4">
    <source>
        <dbReference type="Pfam" id="PF08501"/>
    </source>
</evidence>
<dbReference type="InterPro" id="IPR013708">
    <property type="entry name" value="Shikimate_DH-bd_N"/>
</dbReference>
<dbReference type="GO" id="GO:0009423">
    <property type="term" value="P:chorismate biosynthetic process"/>
    <property type="evidence" value="ECO:0007669"/>
    <property type="project" value="TreeGrafter"/>
</dbReference>
<keyword evidence="3" id="KW-0028">Amino-acid biosynthesis</keyword>
<keyword evidence="2" id="KW-0560">Oxidoreductase</keyword>
<evidence type="ECO:0000256" key="2">
    <source>
        <dbReference type="ARBA" id="ARBA00023002"/>
    </source>
</evidence>
<dbReference type="Pfam" id="PF08501">
    <property type="entry name" value="Shikimate_dh_N"/>
    <property type="match status" value="1"/>
</dbReference>
<comment type="caution">
    <text evidence="5">The sequence shown here is derived from an EMBL/GenBank/DDBJ whole genome shotgun (WGS) entry which is preliminary data.</text>
</comment>
<gene>
    <name evidence="5" type="ORF">C8N43_3032</name>
</gene>
<proteinExistence type="predicted"/>
<dbReference type="GO" id="GO:0009073">
    <property type="term" value="P:aromatic amino acid family biosynthetic process"/>
    <property type="evidence" value="ECO:0007669"/>
    <property type="project" value="UniProtKB-KW"/>
</dbReference>
<dbReference type="RefSeq" id="WP_107846576.1">
    <property type="nucleotide sequence ID" value="NZ_QBKS01000002.1"/>
</dbReference>
<dbReference type="InterPro" id="IPR022893">
    <property type="entry name" value="Shikimate_DH_fam"/>
</dbReference>
<comment type="pathway">
    <text evidence="1">Metabolic intermediate biosynthesis; chorismate biosynthesis; chorismate from D-erythrose 4-phosphate and phosphoenolpyruvate: step 4/7.</text>
</comment>
<dbReference type="PANTHER" id="PTHR21089:SF1">
    <property type="entry name" value="BIFUNCTIONAL 3-DEHYDROQUINATE DEHYDRATASE_SHIKIMATE DEHYDROGENASE, CHLOROPLASTIC"/>
    <property type="match status" value="1"/>
</dbReference>
<dbReference type="Gene3D" id="3.40.50.720">
    <property type="entry name" value="NAD(P)-binding Rossmann-like Domain"/>
    <property type="match status" value="1"/>
</dbReference>
<dbReference type="EMBL" id="QBKS01000002">
    <property type="protein sequence ID" value="PTX54220.1"/>
    <property type="molecule type" value="Genomic_DNA"/>
</dbReference>
<dbReference type="GO" id="GO:0004764">
    <property type="term" value="F:shikimate 3-dehydrogenase (NADP+) activity"/>
    <property type="evidence" value="ECO:0007669"/>
    <property type="project" value="InterPro"/>
</dbReference>
<keyword evidence="3" id="KW-0057">Aromatic amino acid biosynthesis</keyword>
<evidence type="ECO:0000313" key="6">
    <source>
        <dbReference type="Proteomes" id="UP000243978"/>
    </source>
</evidence>
<dbReference type="InterPro" id="IPR046346">
    <property type="entry name" value="Aminoacid_DH-like_N_sf"/>
</dbReference>
<dbReference type="CDD" id="cd01065">
    <property type="entry name" value="NAD_bind_Shikimate_DH"/>
    <property type="match status" value="1"/>
</dbReference>
<evidence type="ECO:0000313" key="5">
    <source>
        <dbReference type="EMBL" id="PTX54220.1"/>
    </source>
</evidence>